<organism evidence="1 2">
    <name type="scientific">Candidatus Kerfeldbacteria bacterium RIFCSPHIGHO2_02_FULL_42_14</name>
    <dbReference type="NCBI Taxonomy" id="1798540"/>
    <lineage>
        <taxon>Bacteria</taxon>
        <taxon>Candidatus Kerfeldiibacteriota</taxon>
    </lineage>
</organism>
<comment type="caution">
    <text evidence="1">The sequence shown here is derived from an EMBL/GenBank/DDBJ whole genome shotgun (WGS) entry which is preliminary data.</text>
</comment>
<accession>A0A1G2ANY4</accession>
<gene>
    <name evidence="1" type="ORF">A3B74_04595</name>
</gene>
<dbReference type="EMBL" id="MHKB01000013">
    <property type="protein sequence ID" value="OGY78628.1"/>
    <property type="molecule type" value="Genomic_DNA"/>
</dbReference>
<dbReference type="Proteomes" id="UP000177165">
    <property type="component" value="Unassembled WGS sequence"/>
</dbReference>
<dbReference type="AlphaFoldDB" id="A0A1G2ANY4"/>
<reference evidence="1 2" key="1">
    <citation type="journal article" date="2016" name="Nat. Commun.">
        <title>Thousands of microbial genomes shed light on interconnected biogeochemical processes in an aquifer system.</title>
        <authorList>
            <person name="Anantharaman K."/>
            <person name="Brown C.T."/>
            <person name="Hug L.A."/>
            <person name="Sharon I."/>
            <person name="Castelle C.J."/>
            <person name="Probst A.J."/>
            <person name="Thomas B.C."/>
            <person name="Singh A."/>
            <person name="Wilkins M.J."/>
            <person name="Karaoz U."/>
            <person name="Brodie E.L."/>
            <person name="Williams K.H."/>
            <person name="Hubbard S.S."/>
            <person name="Banfield J.F."/>
        </authorList>
    </citation>
    <scope>NUCLEOTIDE SEQUENCE [LARGE SCALE GENOMIC DNA]</scope>
</reference>
<evidence type="ECO:0000313" key="1">
    <source>
        <dbReference type="EMBL" id="OGY78628.1"/>
    </source>
</evidence>
<sequence length="100" mass="10913">MGNTVVKKDMTRKSALLYGSFHFTILATHNPSAVAKAPMNIPILNVLIPSHMAPTAVAPAASVQSGQCANTTIGKMKMIVRINDIHHTYVLYDFFLFVVI</sequence>
<dbReference type="STRING" id="1798540.A3B74_04595"/>
<proteinExistence type="predicted"/>
<name>A0A1G2ANY4_9BACT</name>
<evidence type="ECO:0000313" key="2">
    <source>
        <dbReference type="Proteomes" id="UP000177165"/>
    </source>
</evidence>
<protein>
    <submittedName>
        <fullName evidence="1">Uncharacterized protein</fullName>
    </submittedName>
</protein>